<keyword evidence="3" id="KW-1185">Reference proteome</keyword>
<dbReference type="Proteomes" id="UP000054495">
    <property type="component" value="Unassembled WGS sequence"/>
</dbReference>
<feature type="coiled-coil region" evidence="1">
    <location>
        <begin position="397"/>
        <end position="424"/>
    </location>
</feature>
<feature type="coiled-coil region" evidence="1">
    <location>
        <begin position="169"/>
        <end position="217"/>
    </location>
</feature>
<name>A0A0D6LYF0_9BILA</name>
<feature type="coiled-coil region" evidence="1">
    <location>
        <begin position="333"/>
        <end position="360"/>
    </location>
</feature>
<dbReference type="AlphaFoldDB" id="A0A0D6LYF0"/>
<sequence>MNTMLFAVRLASAELDQSNCGNRKCLQMTSDLVYTVTFPTSACWLNLVAQPLIGSHPGSVLGLELMLSWLEVANLCFFRRLEGQINPSDVHNPSVVPHFATLSRSATTGRVIQSPKAFGEKTTKKRLKKIDIEKIEEAMNKEDHDRERMRWLLRLEEIETRLADSETLNSDMHQIRAELNKKIVELEKTQRPLIEQNRKINDRNKILQQEVKKLEQRLCHSQDDFLTLKDAHERLVKEHTQLKEKRAYPEKLEELERYRAQVLEYSKCITALRSSGLEKDRRYELLVQKFKRLRRCIKKGDAEDDRQSTVGSDCSAESSISLDTIAEDFETFNTDIEINYQALYRENAELQKALQALKLNPGGLEESLLRDQLTCAHTTIAQQQIIINNNQEMISQMGQLKNVVASQSERIRQLEQQIEEMDRELCASREAHDLLEFQVLENEENSKCLATPSERLDKCSGTDDSAPERCDKCLETDCFGESSSVYMHEKRALSPTEVMSLKKSMGELRDALNLKLAQCEIVGQAEDYIGDLEEQLASTNLAHKEKTEQFEARLKELQTQIEVSYSKQKRKKELQIEVEELRKKLAEVDTVKENLTEEMRTTSKELSKVRYQLQLKDSELEKEKKLAEGLNEQLQRMMENHHAEKELAKHTEEDLKNTKNLYESSQMALQQLKEEKDELEEKYQQLSSEYEKFKDEQRPSIRTELERRYEEIRYRLNTALDKIHEYELVLESAKKGDDSTFIENLQQDLVQLKEYNAHLERQFQTQTDIIEALKRKLIEQKSFADLVHKLSEHDDVEVIEDGLSNYIKSVDRETGRLAESIAYIVKCASKIRMVSPIAPLEISTTHHKICPYNSVDSSGKWMSNSSEDISPDSEGNEWDVKKNSLKGGKSVLQAMTKVCPCRDVIARLAEIGMKNSAIPPKHTVSLGTVQKVLKQWK</sequence>
<reference evidence="2 3" key="1">
    <citation type="submission" date="2013-05" db="EMBL/GenBank/DDBJ databases">
        <title>Draft genome of the parasitic nematode Anyclostoma ceylanicum.</title>
        <authorList>
            <person name="Mitreva M."/>
        </authorList>
    </citation>
    <scope>NUCLEOTIDE SEQUENCE [LARGE SCALE GENOMIC DNA]</scope>
</reference>
<evidence type="ECO:0000256" key="1">
    <source>
        <dbReference type="SAM" id="Coils"/>
    </source>
</evidence>
<organism evidence="2 3">
    <name type="scientific">Ancylostoma ceylanicum</name>
    <dbReference type="NCBI Taxonomy" id="53326"/>
    <lineage>
        <taxon>Eukaryota</taxon>
        <taxon>Metazoa</taxon>
        <taxon>Ecdysozoa</taxon>
        <taxon>Nematoda</taxon>
        <taxon>Chromadorea</taxon>
        <taxon>Rhabditida</taxon>
        <taxon>Rhabditina</taxon>
        <taxon>Rhabditomorpha</taxon>
        <taxon>Strongyloidea</taxon>
        <taxon>Ancylostomatidae</taxon>
        <taxon>Ancylostomatinae</taxon>
        <taxon>Ancylostoma</taxon>
    </lineage>
</organism>
<keyword evidence="1" id="KW-0175">Coiled coil</keyword>
<accession>A0A0D6LYF0</accession>
<gene>
    <name evidence="2" type="ORF">ANCCEY_05762</name>
</gene>
<evidence type="ECO:0000313" key="2">
    <source>
        <dbReference type="EMBL" id="EPB75136.1"/>
    </source>
</evidence>
<dbReference type="EMBL" id="KE124913">
    <property type="protein sequence ID" value="EPB75136.1"/>
    <property type="molecule type" value="Genomic_DNA"/>
</dbReference>
<protein>
    <submittedName>
        <fullName evidence="2">M protein repeat protein</fullName>
    </submittedName>
</protein>
<evidence type="ECO:0000313" key="3">
    <source>
        <dbReference type="Proteomes" id="UP000054495"/>
    </source>
</evidence>
<proteinExistence type="predicted"/>
<feature type="coiled-coil region" evidence="1">
    <location>
        <begin position="529"/>
        <end position="776"/>
    </location>
</feature>